<dbReference type="GO" id="GO:0006312">
    <property type="term" value="P:mitotic recombination"/>
    <property type="evidence" value="ECO:0007669"/>
    <property type="project" value="TreeGrafter"/>
</dbReference>
<dbReference type="EnsemblMetazoa" id="XM_011405319.2">
    <property type="protein sequence ID" value="XP_011403621.2"/>
    <property type="gene ID" value="LOC100641505"/>
</dbReference>
<dbReference type="PROSITE" id="PS00486">
    <property type="entry name" value="DNA_MISMATCH_REPAIR_2"/>
    <property type="match status" value="1"/>
</dbReference>
<reference evidence="15" key="2">
    <citation type="submission" date="2017-05" db="UniProtKB">
        <authorList>
            <consortium name="EnsemblMetazoa"/>
        </authorList>
    </citation>
    <scope>IDENTIFICATION</scope>
</reference>
<feature type="domain" description="DNA mismatch repair proteins mutS family" evidence="14">
    <location>
        <begin position="722"/>
        <end position="738"/>
    </location>
</feature>
<accession>A0A1X7V197</accession>
<keyword evidence="5 12" id="KW-0227">DNA damage</keyword>
<dbReference type="InterPro" id="IPR016151">
    <property type="entry name" value="DNA_mismatch_repair_MutS_N"/>
</dbReference>
<evidence type="ECO:0000259" key="14">
    <source>
        <dbReference type="PROSITE" id="PS00486"/>
    </source>
</evidence>
<evidence type="ECO:0000256" key="11">
    <source>
        <dbReference type="ARBA" id="ARBA00073545"/>
    </source>
</evidence>
<dbReference type="InterPro" id="IPR036187">
    <property type="entry name" value="DNA_mismatch_repair_MutS_sf"/>
</dbReference>
<comment type="subcellular location">
    <subcellularLocation>
        <location evidence="1">Nucleus</location>
    </subcellularLocation>
</comment>
<dbReference type="Pfam" id="PF01624">
    <property type="entry name" value="MutS_I"/>
    <property type="match status" value="1"/>
</dbReference>
<dbReference type="Pfam" id="PF05190">
    <property type="entry name" value="MutS_IV"/>
    <property type="match status" value="1"/>
</dbReference>
<dbReference type="Gene3D" id="1.10.1420.10">
    <property type="match status" value="2"/>
</dbReference>
<sequence length="906" mass="101649">MAEVAVDPYFTRFFRSMPEKPETTIRVFDRGDYYTAHGNDGLFVAKEVFGSTSVAKYYGSEGNKVPSVSLSKLKFESFARDLLLVKKYRIEVYRNKVKSGNDWFPAYKASPGNLQQLEDIIFNSNLQGDSCTAMAIRLSSKDGQRVVGVAFSDFSSQELKVCQFVENDNFANFESLLVQIGPKECLLVAKDTNTEAGIMKKTLQKANILITERKRSDFNSKDIVQDLNRLLKTENCSSLPELELSLSMEALSAIIKYLELLSDERNFNSFSLSQFDMNRYMRLDTAASLALNVEAGQGENQAYSLLGVLNHTRSPQGQRLLRQWIKQPLTDLKHIVERQNLVELFVDTVTLRQSVQGRSLKIIPDLFRLSKKLQQGKGTLQDCVIIYQAVQILPTLTDVLNSYNGNHESLLKEVFITPLEELADDFIKYREMIETTIDLDMIQHHEYLIKPSFDEELQKLRDNMSSIEEKMNVIYKKTASDLSLDVGKTLKLESNSHLGYYMRLSKKTEKLIRGQKRFIVLDARNEGVRFTVSPLKVLSEEYQGLQRVYNQQQDKFAREVVQIASGYTGPILTFNDLTAHIDALTSLAEAATSSPLGYIRPSITDKGTGNIVLTGARHPCLEKQDDISFIANDVSLLRGEDEFQIITGPNMGGKSTYIRMIGVIVLMAQVGSFVPCTSANISIVDSILARVGAGDSQLKGVSTFMSEMLETATILKTATRNSLIIIDELGRGTSTYDGFGLAWAISQHIATQIHCFCLFATHFHELTSLSDTVPTVSNRHVTAITSSDNTLTLLYKVNKGVSDQSFGIQVAEMAHFPSEVISYARQKAAELELFYNKGEGSIDEPTAKKRRTEIKEGEELIDSYLRRIDALSLETMTDSEITEELRSMREEILAQSNNSYLVGIIS</sequence>
<evidence type="ECO:0000256" key="13">
    <source>
        <dbReference type="SAM" id="Coils"/>
    </source>
</evidence>
<dbReference type="Pfam" id="PF05188">
    <property type="entry name" value="MutS_II"/>
    <property type="match status" value="1"/>
</dbReference>
<dbReference type="EnsemblMetazoa" id="Aqu2.1.33357_001">
    <property type="protein sequence ID" value="Aqu2.1.33357_001"/>
    <property type="gene ID" value="Aqu2.1.33357"/>
</dbReference>
<dbReference type="eggNOG" id="KOG0219">
    <property type="taxonomic scope" value="Eukaryota"/>
</dbReference>
<dbReference type="SMART" id="SM00533">
    <property type="entry name" value="MUTSd"/>
    <property type="match status" value="1"/>
</dbReference>
<dbReference type="NCBIfam" id="NF003810">
    <property type="entry name" value="PRK05399.1"/>
    <property type="match status" value="1"/>
</dbReference>
<evidence type="ECO:0000256" key="3">
    <source>
        <dbReference type="ARBA" id="ARBA00019549"/>
    </source>
</evidence>
<dbReference type="SUPFAM" id="SSF53150">
    <property type="entry name" value="DNA repair protein MutS, domain II"/>
    <property type="match status" value="1"/>
</dbReference>
<dbReference type="InterPro" id="IPR007695">
    <property type="entry name" value="DNA_mismatch_repair_MutS-lik_N"/>
</dbReference>
<dbReference type="FunFam" id="3.40.1170.10:FF:000003">
    <property type="entry name" value="DNA mismatch repair protein"/>
    <property type="match status" value="1"/>
</dbReference>
<dbReference type="GO" id="GO:0006298">
    <property type="term" value="P:mismatch repair"/>
    <property type="evidence" value="ECO:0007669"/>
    <property type="project" value="InterPro"/>
</dbReference>
<reference evidence="16" key="1">
    <citation type="journal article" date="2010" name="Nature">
        <title>The Amphimedon queenslandica genome and the evolution of animal complexity.</title>
        <authorList>
            <person name="Srivastava M."/>
            <person name="Simakov O."/>
            <person name="Chapman J."/>
            <person name="Fahey B."/>
            <person name="Gauthier M.E."/>
            <person name="Mitros T."/>
            <person name="Richards G.S."/>
            <person name="Conaco C."/>
            <person name="Dacre M."/>
            <person name="Hellsten U."/>
            <person name="Larroux C."/>
            <person name="Putnam N.H."/>
            <person name="Stanke M."/>
            <person name="Adamska M."/>
            <person name="Darling A."/>
            <person name="Degnan S.M."/>
            <person name="Oakley T.H."/>
            <person name="Plachetzki D.C."/>
            <person name="Zhai Y."/>
            <person name="Adamski M."/>
            <person name="Calcino A."/>
            <person name="Cummins S.F."/>
            <person name="Goodstein D.M."/>
            <person name="Harris C."/>
            <person name="Jackson D.J."/>
            <person name="Leys S.P."/>
            <person name="Shu S."/>
            <person name="Woodcroft B.J."/>
            <person name="Vervoort M."/>
            <person name="Kosik K.S."/>
            <person name="Manning G."/>
            <person name="Degnan B.M."/>
            <person name="Rokhsar D.S."/>
        </authorList>
    </citation>
    <scope>NUCLEOTIDE SEQUENCE [LARGE SCALE GENOMIC DNA]</scope>
</reference>
<dbReference type="PANTHER" id="PTHR11361:SF35">
    <property type="entry name" value="DNA MISMATCH REPAIR PROTEIN MSH2"/>
    <property type="match status" value="1"/>
</dbReference>
<dbReference type="GO" id="GO:0140664">
    <property type="term" value="F:ATP-dependent DNA damage sensor activity"/>
    <property type="evidence" value="ECO:0007669"/>
    <property type="project" value="InterPro"/>
</dbReference>
<evidence type="ECO:0000256" key="9">
    <source>
        <dbReference type="ARBA" id="ARBA00023242"/>
    </source>
</evidence>
<keyword evidence="6" id="KW-0067">ATP-binding</keyword>
<keyword evidence="8 12" id="KW-0234">DNA repair</keyword>
<dbReference type="FunFam" id="3.40.50.300:FF:000523">
    <property type="entry name" value="DNA mismatch repair protein"/>
    <property type="match status" value="1"/>
</dbReference>
<gene>
    <name evidence="15" type="primary">100641505</name>
</gene>
<evidence type="ECO:0000256" key="12">
    <source>
        <dbReference type="RuleBase" id="RU003756"/>
    </source>
</evidence>
<evidence type="ECO:0000256" key="8">
    <source>
        <dbReference type="ARBA" id="ARBA00023204"/>
    </source>
</evidence>
<dbReference type="SUPFAM" id="SSF48334">
    <property type="entry name" value="DNA repair protein MutS, domain III"/>
    <property type="match status" value="1"/>
</dbReference>
<dbReference type="PANTHER" id="PTHR11361">
    <property type="entry name" value="DNA MISMATCH REPAIR PROTEIN MUTS FAMILY MEMBER"/>
    <property type="match status" value="1"/>
</dbReference>
<dbReference type="OMA" id="LVRFPQK"/>
<dbReference type="PIRSF" id="PIRSF005813">
    <property type="entry name" value="MSH2"/>
    <property type="match status" value="1"/>
</dbReference>
<comment type="similarity">
    <text evidence="2 12">Belongs to the DNA mismatch repair MutS family.</text>
</comment>
<evidence type="ECO:0000256" key="6">
    <source>
        <dbReference type="ARBA" id="ARBA00022840"/>
    </source>
</evidence>
<keyword evidence="4 12" id="KW-0547">Nucleotide-binding</keyword>
<dbReference type="InterPro" id="IPR036678">
    <property type="entry name" value="MutS_con_dom_sf"/>
</dbReference>
<evidence type="ECO:0000256" key="4">
    <source>
        <dbReference type="ARBA" id="ARBA00022741"/>
    </source>
</evidence>
<dbReference type="InterPro" id="IPR000432">
    <property type="entry name" value="DNA_mismatch_repair_MutS_C"/>
</dbReference>
<dbReference type="Proteomes" id="UP000007879">
    <property type="component" value="Unassembled WGS sequence"/>
</dbReference>
<keyword evidence="9" id="KW-0539">Nucleus</keyword>
<dbReference type="KEGG" id="aqu:100641505"/>
<evidence type="ECO:0000256" key="5">
    <source>
        <dbReference type="ARBA" id="ARBA00022763"/>
    </source>
</evidence>
<dbReference type="SMART" id="SM00534">
    <property type="entry name" value="MUTSac"/>
    <property type="match status" value="1"/>
</dbReference>
<dbReference type="FunFam" id="1.10.1420.10:FF:000003">
    <property type="entry name" value="DNA mismatch repair protein"/>
    <property type="match status" value="1"/>
</dbReference>
<dbReference type="GO" id="GO:0005524">
    <property type="term" value="F:ATP binding"/>
    <property type="evidence" value="ECO:0007669"/>
    <property type="project" value="UniProtKB-KW"/>
</dbReference>
<organism evidence="15">
    <name type="scientific">Amphimedon queenslandica</name>
    <name type="common">Sponge</name>
    <dbReference type="NCBI Taxonomy" id="400682"/>
    <lineage>
        <taxon>Eukaryota</taxon>
        <taxon>Metazoa</taxon>
        <taxon>Porifera</taxon>
        <taxon>Demospongiae</taxon>
        <taxon>Heteroscleromorpha</taxon>
        <taxon>Haplosclerida</taxon>
        <taxon>Niphatidae</taxon>
        <taxon>Amphimedon</taxon>
    </lineage>
</organism>
<dbReference type="InterPro" id="IPR007860">
    <property type="entry name" value="DNA_mmatch_repair_MutS_con_dom"/>
</dbReference>
<dbReference type="FunFam" id="3.30.420.110:FF:000002">
    <property type="entry name" value="DNA mismatch repair protein"/>
    <property type="match status" value="1"/>
</dbReference>
<dbReference type="Gene3D" id="3.40.50.300">
    <property type="entry name" value="P-loop containing nucleotide triphosphate hydrolases"/>
    <property type="match status" value="1"/>
</dbReference>
<keyword evidence="13" id="KW-0175">Coiled coil</keyword>
<dbReference type="InterPro" id="IPR032642">
    <property type="entry name" value="Msh2_ATP-bd"/>
</dbReference>
<dbReference type="AlphaFoldDB" id="A0A1X7V197"/>
<dbReference type="InterPro" id="IPR007696">
    <property type="entry name" value="DNA_mismatch_repair_MutS_core"/>
</dbReference>
<dbReference type="GO" id="GO:0032301">
    <property type="term" value="C:MutSalpha complex"/>
    <property type="evidence" value="ECO:0007669"/>
    <property type="project" value="TreeGrafter"/>
</dbReference>
<dbReference type="Gene3D" id="3.30.420.110">
    <property type="entry name" value="MutS, connector domain"/>
    <property type="match status" value="1"/>
</dbReference>
<evidence type="ECO:0000313" key="16">
    <source>
        <dbReference type="Proteomes" id="UP000007879"/>
    </source>
</evidence>
<dbReference type="OrthoDB" id="295033at2759"/>
<dbReference type="InterPro" id="IPR011184">
    <property type="entry name" value="DNA_mismatch_repair_Msh2"/>
</dbReference>
<protein>
    <recommendedName>
        <fullName evidence="11">DNA mismatch repair protein MSH2</fullName>
    </recommendedName>
    <alternativeName>
        <fullName evidence="3">DNA mismatch repair protein Msh2</fullName>
    </alternativeName>
    <alternativeName>
        <fullName evidence="10">MutS protein homolog 2</fullName>
    </alternativeName>
</protein>
<proteinExistence type="inferred from homology"/>
<feature type="coiled-coil region" evidence="13">
    <location>
        <begin position="450"/>
        <end position="477"/>
    </location>
</feature>
<dbReference type="InterPro" id="IPR007861">
    <property type="entry name" value="DNA_mismatch_repair_MutS_clamp"/>
</dbReference>
<evidence type="ECO:0000256" key="1">
    <source>
        <dbReference type="ARBA" id="ARBA00004123"/>
    </source>
</evidence>
<dbReference type="Gene3D" id="3.40.1170.10">
    <property type="entry name" value="DNA repair protein MutS, domain I"/>
    <property type="match status" value="1"/>
</dbReference>
<dbReference type="STRING" id="400682.A0A1X7V197"/>
<evidence type="ECO:0000256" key="7">
    <source>
        <dbReference type="ARBA" id="ARBA00023125"/>
    </source>
</evidence>
<dbReference type="InterPro" id="IPR027417">
    <property type="entry name" value="P-loop_NTPase"/>
</dbReference>
<dbReference type="Pfam" id="PF05192">
    <property type="entry name" value="MutS_III"/>
    <property type="match status" value="1"/>
</dbReference>
<name>A0A1X7V197_AMPQE</name>
<keyword evidence="7 12" id="KW-0238">DNA-binding</keyword>
<dbReference type="CDD" id="cd03285">
    <property type="entry name" value="ABC_MSH2_euk"/>
    <property type="match status" value="1"/>
</dbReference>
<dbReference type="InParanoid" id="A0A1X7V197"/>
<dbReference type="InterPro" id="IPR045076">
    <property type="entry name" value="MutS"/>
</dbReference>
<evidence type="ECO:0000256" key="10">
    <source>
        <dbReference type="ARBA" id="ARBA00029795"/>
    </source>
</evidence>
<comment type="function">
    <text evidence="12">Component of the post-replicative DNA mismatch repair system (MMR).</text>
</comment>
<dbReference type="GO" id="GO:0030983">
    <property type="term" value="F:mismatched DNA binding"/>
    <property type="evidence" value="ECO:0007669"/>
    <property type="project" value="InterPro"/>
</dbReference>
<evidence type="ECO:0000256" key="2">
    <source>
        <dbReference type="ARBA" id="ARBA00006271"/>
    </source>
</evidence>
<dbReference type="Pfam" id="PF00488">
    <property type="entry name" value="MutS_V"/>
    <property type="match status" value="1"/>
</dbReference>
<dbReference type="SUPFAM" id="SSF52540">
    <property type="entry name" value="P-loop containing nucleoside triphosphate hydrolases"/>
    <property type="match status" value="1"/>
</dbReference>
<evidence type="ECO:0000313" key="15">
    <source>
        <dbReference type="EnsemblMetazoa" id="Aqu2.1.33357_001"/>
    </source>
</evidence>
<keyword evidence="16" id="KW-1185">Reference proteome</keyword>